<gene>
    <name evidence="2" type="ORF">PCOR1329_LOCUS52692</name>
</gene>
<protein>
    <submittedName>
        <fullName evidence="2">Uncharacterized protein</fullName>
    </submittedName>
</protein>
<feature type="non-terminal residue" evidence="2">
    <location>
        <position position="151"/>
    </location>
</feature>
<dbReference type="Proteomes" id="UP001189429">
    <property type="component" value="Unassembled WGS sequence"/>
</dbReference>
<keyword evidence="3" id="KW-1185">Reference proteome</keyword>
<keyword evidence="1" id="KW-0812">Transmembrane</keyword>
<evidence type="ECO:0000256" key="1">
    <source>
        <dbReference type="SAM" id="Phobius"/>
    </source>
</evidence>
<dbReference type="EMBL" id="CAUYUJ010016415">
    <property type="protein sequence ID" value="CAK0865007.1"/>
    <property type="molecule type" value="Genomic_DNA"/>
</dbReference>
<comment type="caution">
    <text evidence="2">The sequence shown here is derived from an EMBL/GenBank/DDBJ whole genome shotgun (WGS) entry which is preliminary data.</text>
</comment>
<feature type="transmembrane region" description="Helical" evidence="1">
    <location>
        <begin position="107"/>
        <end position="125"/>
    </location>
</feature>
<proteinExistence type="predicted"/>
<feature type="transmembrane region" description="Helical" evidence="1">
    <location>
        <begin position="69"/>
        <end position="87"/>
    </location>
</feature>
<organism evidence="2 3">
    <name type="scientific">Prorocentrum cordatum</name>
    <dbReference type="NCBI Taxonomy" id="2364126"/>
    <lineage>
        <taxon>Eukaryota</taxon>
        <taxon>Sar</taxon>
        <taxon>Alveolata</taxon>
        <taxon>Dinophyceae</taxon>
        <taxon>Prorocentrales</taxon>
        <taxon>Prorocentraceae</taxon>
        <taxon>Prorocentrum</taxon>
    </lineage>
</organism>
<keyword evidence="1" id="KW-0472">Membrane</keyword>
<sequence length="151" mass="16835">MATTMFRAPRMVAESGAWLEGLSKSEAVQMLVVLPWAVVILSILLHAALYATHLRFHRLTVEVDYIERGIHMVLAAACGLYLLVALLCERACSCCRRQGPRRPKEGWAALVPLLMCALFSAAYAVSRHAENLSQKRSRFMFIQGSLQFRAG</sequence>
<evidence type="ECO:0000313" key="2">
    <source>
        <dbReference type="EMBL" id="CAK0865007.1"/>
    </source>
</evidence>
<reference evidence="2" key="1">
    <citation type="submission" date="2023-10" db="EMBL/GenBank/DDBJ databases">
        <authorList>
            <person name="Chen Y."/>
            <person name="Shah S."/>
            <person name="Dougan E. K."/>
            <person name="Thang M."/>
            <person name="Chan C."/>
        </authorList>
    </citation>
    <scope>NUCLEOTIDE SEQUENCE [LARGE SCALE GENOMIC DNA]</scope>
</reference>
<evidence type="ECO:0000313" key="3">
    <source>
        <dbReference type="Proteomes" id="UP001189429"/>
    </source>
</evidence>
<name>A0ABN9UZJ0_9DINO</name>
<keyword evidence="1" id="KW-1133">Transmembrane helix</keyword>
<accession>A0ABN9UZJ0</accession>
<feature type="transmembrane region" description="Helical" evidence="1">
    <location>
        <begin position="30"/>
        <end position="49"/>
    </location>
</feature>